<protein>
    <submittedName>
        <fullName evidence="1">Uncharacterized protein</fullName>
    </submittedName>
</protein>
<dbReference type="SUPFAM" id="SSF143011">
    <property type="entry name" value="RelE-like"/>
    <property type="match status" value="1"/>
</dbReference>
<gene>
    <name evidence="1" type="ORF">LCGC14_3001100</name>
</gene>
<sequence>KLPEKIKSQVQKALQLLVANLSHPSLRTKKIKSRENIREARVTKDYRFSFEIRGDACILRRVSKHNEVLRRP</sequence>
<organism evidence="1">
    <name type="scientific">marine sediment metagenome</name>
    <dbReference type="NCBI Taxonomy" id="412755"/>
    <lineage>
        <taxon>unclassified sequences</taxon>
        <taxon>metagenomes</taxon>
        <taxon>ecological metagenomes</taxon>
    </lineage>
</organism>
<reference evidence="1" key="1">
    <citation type="journal article" date="2015" name="Nature">
        <title>Complex archaea that bridge the gap between prokaryotes and eukaryotes.</title>
        <authorList>
            <person name="Spang A."/>
            <person name="Saw J.H."/>
            <person name="Jorgensen S.L."/>
            <person name="Zaremba-Niedzwiedzka K."/>
            <person name="Martijn J."/>
            <person name="Lind A.E."/>
            <person name="van Eijk R."/>
            <person name="Schleper C."/>
            <person name="Guy L."/>
            <person name="Ettema T.J."/>
        </authorList>
    </citation>
    <scope>NUCLEOTIDE SEQUENCE</scope>
</reference>
<accession>A0A0F8XNL5</accession>
<dbReference type="Gene3D" id="3.30.2310.20">
    <property type="entry name" value="RelE-like"/>
    <property type="match status" value="1"/>
</dbReference>
<dbReference type="EMBL" id="LAZR01061842">
    <property type="protein sequence ID" value="KKK62760.1"/>
    <property type="molecule type" value="Genomic_DNA"/>
</dbReference>
<proteinExistence type="predicted"/>
<evidence type="ECO:0000313" key="1">
    <source>
        <dbReference type="EMBL" id="KKK62760.1"/>
    </source>
</evidence>
<name>A0A0F8XNL5_9ZZZZ</name>
<dbReference type="InterPro" id="IPR035093">
    <property type="entry name" value="RelE/ParE_toxin_dom_sf"/>
</dbReference>
<feature type="non-terminal residue" evidence="1">
    <location>
        <position position="1"/>
    </location>
</feature>
<dbReference type="AlphaFoldDB" id="A0A0F8XNL5"/>
<comment type="caution">
    <text evidence="1">The sequence shown here is derived from an EMBL/GenBank/DDBJ whole genome shotgun (WGS) entry which is preliminary data.</text>
</comment>